<dbReference type="EMBL" id="GL732559">
    <property type="protein sequence ID" value="EFX77958.1"/>
    <property type="molecule type" value="Genomic_DNA"/>
</dbReference>
<reference evidence="2 3" key="1">
    <citation type="journal article" date="2011" name="Science">
        <title>The ecoresponsive genome of Daphnia pulex.</title>
        <authorList>
            <person name="Colbourne J.K."/>
            <person name="Pfrender M.E."/>
            <person name="Gilbert D."/>
            <person name="Thomas W.K."/>
            <person name="Tucker A."/>
            <person name="Oakley T.H."/>
            <person name="Tokishita S."/>
            <person name="Aerts A."/>
            <person name="Arnold G.J."/>
            <person name="Basu M.K."/>
            <person name="Bauer D.J."/>
            <person name="Caceres C.E."/>
            <person name="Carmel L."/>
            <person name="Casola C."/>
            <person name="Choi J.H."/>
            <person name="Detter J.C."/>
            <person name="Dong Q."/>
            <person name="Dusheyko S."/>
            <person name="Eads B.D."/>
            <person name="Frohlich T."/>
            <person name="Geiler-Samerotte K.A."/>
            <person name="Gerlach D."/>
            <person name="Hatcher P."/>
            <person name="Jogdeo S."/>
            <person name="Krijgsveld J."/>
            <person name="Kriventseva E.V."/>
            <person name="Kultz D."/>
            <person name="Laforsch C."/>
            <person name="Lindquist E."/>
            <person name="Lopez J."/>
            <person name="Manak J.R."/>
            <person name="Muller J."/>
            <person name="Pangilinan J."/>
            <person name="Patwardhan R.P."/>
            <person name="Pitluck S."/>
            <person name="Pritham E.J."/>
            <person name="Rechtsteiner A."/>
            <person name="Rho M."/>
            <person name="Rogozin I.B."/>
            <person name="Sakarya O."/>
            <person name="Salamov A."/>
            <person name="Schaack S."/>
            <person name="Shapiro H."/>
            <person name="Shiga Y."/>
            <person name="Skalitzky C."/>
            <person name="Smith Z."/>
            <person name="Souvorov A."/>
            <person name="Sung W."/>
            <person name="Tang Z."/>
            <person name="Tsuchiya D."/>
            <person name="Tu H."/>
            <person name="Vos H."/>
            <person name="Wang M."/>
            <person name="Wolf Y.I."/>
            <person name="Yamagata H."/>
            <person name="Yamada T."/>
            <person name="Ye Y."/>
            <person name="Shaw J.R."/>
            <person name="Andrews J."/>
            <person name="Crease T.J."/>
            <person name="Tang H."/>
            <person name="Lucas S.M."/>
            <person name="Robertson H.M."/>
            <person name="Bork P."/>
            <person name="Koonin E.V."/>
            <person name="Zdobnov E.M."/>
            <person name="Grigoriev I.V."/>
            <person name="Lynch M."/>
            <person name="Boore J.L."/>
        </authorList>
    </citation>
    <scope>NUCLEOTIDE SEQUENCE [LARGE SCALE GENOMIC DNA]</scope>
</reference>
<keyword evidence="3" id="KW-1185">Reference proteome</keyword>
<feature type="region of interest" description="Disordered" evidence="1">
    <location>
        <begin position="1"/>
        <end position="121"/>
    </location>
</feature>
<feature type="compositionally biased region" description="Basic residues" evidence="1">
    <location>
        <begin position="94"/>
        <end position="105"/>
    </location>
</feature>
<feature type="region of interest" description="Disordered" evidence="1">
    <location>
        <begin position="290"/>
        <end position="327"/>
    </location>
</feature>
<feature type="compositionally biased region" description="Basic and acidic residues" evidence="1">
    <location>
        <begin position="318"/>
        <end position="327"/>
    </location>
</feature>
<dbReference type="PhylomeDB" id="E9GR71"/>
<dbReference type="Proteomes" id="UP000000305">
    <property type="component" value="Unassembled WGS sequence"/>
</dbReference>
<accession>E9GR71</accession>
<evidence type="ECO:0000256" key="1">
    <source>
        <dbReference type="SAM" id="MobiDB-lite"/>
    </source>
</evidence>
<dbReference type="AlphaFoldDB" id="E9GR71"/>
<proteinExistence type="predicted"/>
<evidence type="ECO:0000313" key="3">
    <source>
        <dbReference type="Proteomes" id="UP000000305"/>
    </source>
</evidence>
<dbReference type="HOGENOM" id="CLU_577802_0_0_1"/>
<dbReference type="KEGG" id="dpx:DAPPUDRAFT_105593"/>
<protein>
    <submittedName>
        <fullName evidence="2">Uncharacterized protein</fullName>
    </submittedName>
</protein>
<sequence>MEIPPSPTPTVQSEGTISIDSRVNGMDNRQPARPQPRPPRSRSRSTSSDRRGRRDRRYDRDRRRDSRDRRRDSRDRRRDLRDRSGRRRSSQDRHCHRRSRSRSRSSRCDGRRSPPPPTGVSKFATDQLASWMSVGQPATSTKELRDTFNPNFEDATFSLTCPKMDDVVERQLLRDMNGKYINQWELIWKSTQLKVLDVAKPLMSLWNRFPENSEEAVILECAIRLWAEAHFYISKSRRSNVMNSVYPRSKNLLKDPSKFSPAEVGHLFGPSFTSASLQVADKDAKLQKVAASGRGKSLKKPHQHPAEKRAEQQPSTSRHKDTGEKRIYQTRYAANPVSFPISLSPDLVGARIKLFGNAWRAIYKDPWILSVVERGFFIDFVSRPLQKTEPPESVMGQQMEAVCAEEVASLLRKGAIIEATETPGTYRALTDVCRTESNNERLLIGLISPFKNVSASTEQRRKERWLLAGRCRE</sequence>
<feature type="compositionally biased region" description="Basic and acidic residues" evidence="1">
    <location>
        <begin position="47"/>
        <end position="93"/>
    </location>
</feature>
<gene>
    <name evidence="2" type="ORF">DAPPUDRAFT_105593</name>
</gene>
<dbReference type="OrthoDB" id="6363904at2759"/>
<dbReference type="InParanoid" id="E9GR71"/>
<organism evidence="2 3">
    <name type="scientific">Daphnia pulex</name>
    <name type="common">Water flea</name>
    <dbReference type="NCBI Taxonomy" id="6669"/>
    <lineage>
        <taxon>Eukaryota</taxon>
        <taxon>Metazoa</taxon>
        <taxon>Ecdysozoa</taxon>
        <taxon>Arthropoda</taxon>
        <taxon>Crustacea</taxon>
        <taxon>Branchiopoda</taxon>
        <taxon>Diplostraca</taxon>
        <taxon>Cladocera</taxon>
        <taxon>Anomopoda</taxon>
        <taxon>Daphniidae</taxon>
        <taxon>Daphnia</taxon>
    </lineage>
</organism>
<name>E9GR71_DAPPU</name>
<evidence type="ECO:0000313" key="2">
    <source>
        <dbReference type="EMBL" id="EFX77958.1"/>
    </source>
</evidence>
<feature type="compositionally biased region" description="Polar residues" evidence="1">
    <location>
        <begin position="9"/>
        <end position="21"/>
    </location>
</feature>